<proteinExistence type="predicted"/>
<feature type="non-terminal residue" evidence="2">
    <location>
        <position position="249"/>
    </location>
</feature>
<sequence length="249" mass="27433">YVRQWRCYGCSFFPVTRNPPPAGFFEFRVQKWLIGVGPDGILVFDPDRNQKYFFIESWSTIKWTHTVDTFTIHDASNFRNKYTVITPQAELVHNLAARIMHLIRKGRLQTVDDDLSLGYVESLDEIMRIHPMIVGKGSEASLVNLNNLKSRKSMAAAAIAVVDVDGNDDDNNGSGGLGSGSTLQVNNEKGSSSKMLLDPGIGTTVLEEVIFDGVLESLQISLLGTPDKSRAVSVATKSTNASQKPEKIN</sequence>
<gene>
    <name evidence="2" type="ORF">HK100_005795</name>
</gene>
<feature type="region of interest" description="Disordered" evidence="1">
    <location>
        <begin position="229"/>
        <end position="249"/>
    </location>
</feature>
<evidence type="ECO:0000256" key="1">
    <source>
        <dbReference type="SAM" id="MobiDB-lite"/>
    </source>
</evidence>
<dbReference type="AlphaFoldDB" id="A0AAD5SR84"/>
<evidence type="ECO:0000313" key="2">
    <source>
        <dbReference type="EMBL" id="KAJ3095536.1"/>
    </source>
</evidence>
<protein>
    <submittedName>
        <fullName evidence="2">Uncharacterized protein</fullName>
    </submittedName>
</protein>
<dbReference type="Proteomes" id="UP001211907">
    <property type="component" value="Unassembled WGS sequence"/>
</dbReference>
<name>A0AAD5SR84_9FUNG</name>
<dbReference type="Gene3D" id="2.30.29.30">
    <property type="entry name" value="Pleckstrin-homology domain (PH domain)/Phosphotyrosine-binding domain (PTB)"/>
    <property type="match status" value="1"/>
</dbReference>
<comment type="caution">
    <text evidence="2">The sequence shown here is derived from an EMBL/GenBank/DDBJ whole genome shotgun (WGS) entry which is preliminary data.</text>
</comment>
<dbReference type="EMBL" id="JADGJH010002693">
    <property type="protein sequence ID" value="KAJ3095536.1"/>
    <property type="molecule type" value="Genomic_DNA"/>
</dbReference>
<keyword evidence="3" id="KW-1185">Reference proteome</keyword>
<accession>A0AAD5SR84</accession>
<dbReference type="InterPro" id="IPR011993">
    <property type="entry name" value="PH-like_dom_sf"/>
</dbReference>
<evidence type="ECO:0000313" key="3">
    <source>
        <dbReference type="Proteomes" id="UP001211907"/>
    </source>
</evidence>
<reference evidence="2" key="1">
    <citation type="submission" date="2020-05" db="EMBL/GenBank/DDBJ databases">
        <title>Phylogenomic resolution of chytrid fungi.</title>
        <authorList>
            <person name="Stajich J.E."/>
            <person name="Amses K."/>
            <person name="Simmons R."/>
            <person name="Seto K."/>
            <person name="Myers J."/>
            <person name="Bonds A."/>
            <person name="Quandt C.A."/>
            <person name="Barry K."/>
            <person name="Liu P."/>
            <person name="Grigoriev I."/>
            <person name="Longcore J.E."/>
            <person name="James T.Y."/>
        </authorList>
    </citation>
    <scope>NUCLEOTIDE SEQUENCE</scope>
    <source>
        <strain evidence="2">JEL0513</strain>
    </source>
</reference>
<organism evidence="2 3">
    <name type="scientific">Physocladia obscura</name>
    <dbReference type="NCBI Taxonomy" id="109957"/>
    <lineage>
        <taxon>Eukaryota</taxon>
        <taxon>Fungi</taxon>
        <taxon>Fungi incertae sedis</taxon>
        <taxon>Chytridiomycota</taxon>
        <taxon>Chytridiomycota incertae sedis</taxon>
        <taxon>Chytridiomycetes</taxon>
        <taxon>Chytridiales</taxon>
        <taxon>Chytriomycetaceae</taxon>
        <taxon>Physocladia</taxon>
    </lineage>
</organism>